<evidence type="ECO:0000313" key="2">
    <source>
        <dbReference type="Proteomes" id="UP000030655"/>
    </source>
</evidence>
<dbReference type="Proteomes" id="UP000030655">
    <property type="component" value="Unassembled WGS sequence"/>
</dbReference>
<protein>
    <submittedName>
        <fullName evidence="1">Uncharacterized protein</fullName>
    </submittedName>
</protein>
<evidence type="ECO:0000313" key="1">
    <source>
        <dbReference type="EMBL" id="KCZ79707.1"/>
    </source>
</evidence>
<reference evidence="1 2" key="2">
    <citation type="submission" date="2014-03" db="EMBL/GenBank/DDBJ databases">
        <title>The Genome Sequence of Anncaliia algerae insect isolate PRA339.</title>
        <authorList>
            <consortium name="The Broad Institute Genome Sequencing Platform"/>
            <consortium name="The Broad Institute Genome Sequencing Center for Infectious Disease"/>
            <person name="Cuomo C."/>
            <person name="Becnel J."/>
            <person name="Sanscrainte N."/>
            <person name="Walker B."/>
            <person name="Young S.K."/>
            <person name="Zeng Q."/>
            <person name="Gargeya S."/>
            <person name="Fitzgerald M."/>
            <person name="Haas B."/>
            <person name="Abouelleil A."/>
            <person name="Alvarado L."/>
            <person name="Arachchi H.M."/>
            <person name="Berlin A.M."/>
            <person name="Chapman S.B."/>
            <person name="Dewar J."/>
            <person name="Goldberg J."/>
            <person name="Griggs A."/>
            <person name="Gujja S."/>
            <person name="Hansen M."/>
            <person name="Howarth C."/>
            <person name="Imamovic A."/>
            <person name="Larimer J."/>
            <person name="McCowan C."/>
            <person name="Murphy C."/>
            <person name="Neiman D."/>
            <person name="Pearson M."/>
            <person name="Priest M."/>
            <person name="Roberts A."/>
            <person name="Saif S."/>
            <person name="Shea T."/>
            <person name="Sisk P."/>
            <person name="Sykes S."/>
            <person name="Wortman J."/>
            <person name="Nusbaum C."/>
            <person name="Birren B."/>
        </authorList>
    </citation>
    <scope>NUCLEOTIDE SEQUENCE [LARGE SCALE GENOMIC DNA]</scope>
    <source>
        <strain evidence="1 2">PRA339</strain>
    </source>
</reference>
<feature type="non-terminal residue" evidence="1">
    <location>
        <position position="1"/>
    </location>
</feature>
<reference evidence="2" key="1">
    <citation type="submission" date="2013-02" db="EMBL/GenBank/DDBJ databases">
        <authorList>
            <consortium name="The Broad Institute Genome Sequencing Platform"/>
            <person name="Cuomo C."/>
            <person name="Becnel J."/>
            <person name="Sanscrainte N."/>
            <person name="Walker B."/>
            <person name="Young S.K."/>
            <person name="Zeng Q."/>
            <person name="Gargeya S."/>
            <person name="Fitzgerald M."/>
            <person name="Haas B."/>
            <person name="Abouelleil A."/>
            <person name="Alvarado L."/>
            <person name="Arachchi H.M."/>
            <person name="Berlin A.M."/>
            <person name="Chapman S.B."/>
            <person name="Dewar J."/>
            <person name="Goldberg J."/>
            <person name="Griggs A."/>
            <person name="Gujja S."/>
            <person name="Hansen M."/>
            <person name="Howarth C."/>
            <person name="Imamovic A."/>
            <person name="Larimer J."/>
            <person name="McCowan C."/>
            <person name="Murphy C."/>
            <person name="Neiman D."/>
            <person name="Pearson M."/>
            <person name="Priest M."/>
            <person name="Roberts A."/>
            <person name="Saif S."/>
            <person name="Shea T."/>
            <person name="Sisk P."/>
            <person name="Sykes S."/>
            <person name="Wortman J."/>
            <person name="Nusbaum C."/>
            <person name="Birren B."/>
        </authorList>
    </citation>
    <scope>NUCLEOTIDE SEQUENCE [LARGE SCALE GENOMIC DNA]</scope>
    <source>
        <strain evidence="2">PRA339</strain>
    </source>
</reference>
<proteinExistence type="predicted"/>
<dbReference type="EMBL" id="KK365237">
    <property type="protein sequence ID" value="KCZ79707.1"/>
    <property type="molecule type" value="Genomic_DNA"/>
</dbReference>
<gene>
    <name evidence="1" type="ORF">H312_02897</name>
</gene>
<sequence length="310" mass="36962">PSDLLEEATEKKAEKTNQTLHLYHGNEFGDYKNDNFPSEFPSFQLQNNDIALRQDLQDKVPISNNISKDMNIPSITYDEPQTQLSSTQNIETDVSCISMHETRVYDIPLFKFGDKNYKSIQCKGYYLYSMLKTSLFLDIYPLDMNSSYKLDRIVKSDIFRRDLVDYCLKVSKNRRIAPDIYKLQLEFIINFICDLYCINIKEFIYFLSTIIYRTKFFTDKIFNVSQDSQSLYTNTCLDMQRINTLFIIKTKGEIYTNLFMKDFNFSYEEFINFLFIYDKQNFPDTLPFIRAFGLTFRNIYLLYYFYCVND</sequence>
<dbReference type="AlphaFoldDB" id="A0A059EXW0"/>
<dbReference type="VEuPathDB" id="MicrosporidiaDB:H312_02897"/>
<dbReference type="OrthoDB" id="10355366at2759"/>
<accession>A0A059EXW0</accession>
<keyword evidence="2" id="KW-1185">Reference proteome</keyword>
<name>A0A059EXW0_9MICR</name>
<dbReference type="HOGENOM" id="CLU_898820_0_0_1"/>
<organism evidence="1 2">
    <name type="scientific">Anncaliia algerae PRA339</name>
    <dbReference type="NCBI Taxonomy" id="1288291"/>
    <lineage>
        <taxon>Eukaryota</taxon>
        <taxon>Fungi</taxon>
        <taxon>Fungi incertae sedis</taxon>
        <taxon>Microsporidia</taxon>
        <taxon>Tubulinosematoidea</taxon>
        <taxon>Tubulinosematidae</taxon>
        <taxon>Anncaliia</taxon>
    </lineage>
</organism>